<evidence type="ECO:0000313" key="1">
    <source>
        <dbReference type="EMBL" id="WQH14597.1"/>
    </source>
</evidence>
<sequence length="200" mass="21528">MPLIKVERQVLEVICEEHRQTHRGAKVMIVYVGMNAKTVEQKARIAEVLHALEKSGLLVAREGAWLPTLSGSALLSPAAAEPTQDKAPAGCDKCGVALCAWDAKQYGEICNSCFKDLEESPIAVETTAKPAPPSLLPVDAAHMLSSELAPDDLINRCAAMNATLMAQAKQAHYAGDPEAWRDLRWLMETAQQLVKLGGGS</sequence>
<dbReference type="Proteomes" id="UP001324794">
    <property type="component" value="Chromosome"/>
</dbReference>
<dbReference type="EMBL" id="CP140255">
    <property type="protein sequence ID" value="WQH14597.1"/>
    <property type="molecule type" value="Genomic_DNA"/>
</dbReference>
<protein>
    <submittedName>
        <fullName evidence="1">Uncharacterized protein</fullName>
    </submittedName>
</protein>
<reference evidence="1 2" key="1">
    <citation type="submission" date="2023-11" db="EMBL/GenBank/DDBJ databases">
        <title>MicrobeMod: A computational toolkit for identifying prokaryotic methylation and restriction-modification with nanopore sequencing.</title>
        <authorList>
            <person name="Crits-Christoph A."/>
            <person name="Kang S.C."/>
            <person name="Lee H."/>
            <person name="Ostrov N."/>
        </authorList>
    </citation>
    <scope>NUCLEOTIDE SEQUENCE [LARGE SCALE GENOMIC DNA]</scope>
    <source>
        <strain evidence="1 2">ATCC BAA-805</strain>
    </source>
</reference>
<gene>
    <name evidence="1" type="ORF">SR894_08670</name>
</gene>
<name>A0ABZ0YTI1_9GAMM</name>
<keyword evidence="2" id="KW-1185">Reference proteome</keyword>
<organism evidence="1 2">
    <name type="scientific">Vreelandella neptunia</name>
    <dbReference type="NCBI Taxonomy" id="115551"/>
    <lineage>
        <taxon>Bacteria</taxon>
        <taxon>Pseudomonadati</taxon>
        <taxon>Pseudomonadota</taxon>
        <taxon>Gammaproteobacteria</taxon>
        <taxon>Oceanospirillales</taxon>
        <taxon>Halomonadaceae</taxon>
        <taxon>Vreelandella</taxon>
    </lineage>
</organism>
<proteinExistence type="predicted"/>
<evidence type="ECO:0000313" key="2">
    <source>
        <dbReference type="Proteomes" id="UP001324794"/>
    </source>
</evidence>
<accession>A0ABZ0YTI1</accession>
<dbReference type="RefSeq" id="WP_223288821.1">
    <property type="nucleotide sequence ID" value="NZ_CP140255.1"/>
</dbReference>